<evidence type="ECO:0000256" key="3">
    <source>
        <dbReference type="ARBA" id="ARBA00022448"/>
    </source>
</evidence>
<keyword evidence="6 10" id="KW-0694">RNA-binding</keyword>
<evidence type="ECO:0000256" key="7">
    <source>
        <dbReference type="ARBA" id="ARBA00023242"/>
    </source>
</evidence>
<dbReference type="InterPro" id="IPR013598">
    <property type="entry name" value="Exportin-1/Importin-b-like"/>
</dbReference>
<keyword evidence="4 10" id="KW-0963">Cytoplasm</keyword>
<dbReference type="FunFam" id="1.25.10.10:FF:001505">
    <property type="entry name" value="Exportin-T"/>
    <property type="match status" value="1"/>
</dbReference>
<comment type="caution">
    <text evidence="13">The sequence shown here is derived from an EMBL/GenBank/DDBJ whole genome shotgun (WGS) entry which is preliminary data.</text>
</comment>
<feature type="domain" description="Exportin-T C-terminal" evidence="12">
    <location>
        <begin position="251"/>
        <end position="846"/>
    </location>
</feature>
<dbReference type="InterPro" id="IPR040017">
    <property type="entry name" value="XPOT"/>
</dbReference>
<evidence type="ECO:0000256" key="10">
    <source>
        <dbReference type="RuleBase" id="RU366037"/>
    </source>
</evidence>
<evidence type="ECO:0000313" key="14">
    <source>
        <dbReference type="Proteomes" id="UP000821866"/>
    </source>
</evidence>
<dbReference type="EMBL" id="JABSTU010000009">
    <property type="protein sequence ID" value="KAH8021499.1"/>
    <property type="molecule type" value="Genomic_DNA"/>
</dbReference>
<evidence type="ECO:0000256" key="1">
    <source>
        <dbReference type="ARBA" id="ARBA00004496"/>
    </source>
</evidence>
<dbReference type="GO" id="GO:0031267">
    <property type="term" value="F:small GTPase binding"/>
    <property type="evidence" value="ECO:0007669"/>
    <property type="project" value="InterPro"/>
</dbReference>
<keyword evidence="7 10" id="KW-0539">Nucleus</keyword>
<dbReference type="VEuPathDB" id="VectorBase:LOC119174794"/>
<keyword evidence="3 10" id="KW-0813">Transport</keyword>
<dbReference type="GO" id="GO:0005737">
    <property type="term" value="C:cytoplasm"/>
    <property type="evidence" value="ECO:0007669"/>
    <property type="project" value="UniProtKB-SubCell"/>
</dbReference>
<reference evidence="13" key="1">
    <citation type="journal article" date="2020" name="Cell">
        <title>Large-Scale Comparative Analyses of Tick Genomes Elucidate Their Genetic Diversity and Vector Capacities.</title>
        <authorList>
            <consortium name="Tick Genome and Microbiome Consortium (TIGMIC)"/>
            <person name="Jia N."/>
            <person name="Wang J."/>
            <person name="Shi W."/>
            <person name="Du L."/>
            <person name="Sun Y."/>
            <person name="Zhan W."/>
            <person name="Jiang J.F."/>
            <person name="Wang Q."/>
            <person name="Zhang B."/>
            <person name="Ji P."/>
            <person name="Bell-Sakyi L."/>
            <person name="Cui X.M."/>
            <person name="Yuan T.T."/>
            <person name="Jiang B.G."/>
            <person name="Yang W.F."/>
            <person name="Lam T.T."/>
            <person name="Chang Q.C."/>
            <person name="Ding S.J."/>
            <person name="Wang X.J."/>
            <person name="Zhu J.G."/>
            <person name="Ruan X.D."/>
            <person name="Zhao L."/>
            <person name="Wei J.T."/>
            <person name="Ye R.Z."/>
            <person name="Que T.C."/>
            <person name="Du C.H."/>
            <person name="Zhou Y.H."/>
            <person name="Cheng J.X."/>
            <person name="Dai P.F."/>
            <person name="Guo W.B."/>
            <person name="Han X.H."/>
            <person name="Huang E.J."/>
            <person name="Li L.F."/>
            <person name="Wei W."/>
            <person name="Gao Y.C."/>
            <person name="Liu J.Z."/>
            <person name="Shao H.Z."/>
            <person name="Wang X."/>
            <person name="Wang C.C."/>
            <person name="Yang T.C."/>
            <person name="Huo Q.B."/>
            <person name="Li W."/>
            <person name="Chen H.Y."/>
            <person name="Chen S.E."/>
            <person name="Zhou L.G."/>
            <person name="Ni X.B."/>
            <person name="Tian J.H."/>
            <person name="Sheng Y."/>
            <person name="Liu T."/>
            <person name="Pan Y.S."/>
            <person name="Xia L.Y."/>
            <person name="Li J."/>
            <person name="Zhao F."/>
            <person name="Cao W.C."/>
        </authorList>
    </citation>
    <scope>NUCLEOTIDE SEQUENCE</scope>
    <source>
        <strain evidence="13">Rmic-2018</strain>
    </source>
</reference>
<dbReference type="AlphaFoldDB" id="A0A9J6DHR6"/>
<dbReference type="GO" id="GO:0016363">
    <property type="term" value="C:nuclear matrix"/>
    <property type="evidence" value="ECO:0007669"/>
    <property type="project" value="TreeGrafter"/>
</dbReference>
<dbReference type="InterPro" id="IPR045546">
    <property type="entry name" value="Exportin-T_C"/>
</dbReference>
<organism evidence="13 14">
    <name type="scientific">Rhipicephalus microplus</name>
    <name type="common">Cattle tick</name>
    <name type="synonym">Boophilus microplus</name>
    <dbReference type="NCBI Taxonomy" id="6941"/>
    <lineage>
        <taxon>Eukaryota</taxon>
        <taxon>Metazoa</taxon>
        <taxon>Ecdysozoa</taxon>
        <taxon>Arthropoda</taxon>
        <taxon>Chelicerata</taxon>
        <taxon>Arachnida</taxon>
        <taxon>Acari</taxon>
        <taxon>Parasitiformes</taxon>
        <taxon>Ixodida</taxon>
        <taxon>Ixodoidea</taxon>
        <taxon>Ixodidae</taxon>
        <taxon>Rhipicephalinae</taxon>
        <taxon>Rhipicephalus</taxon>
        <taxon>Boophilus</taxon>
    </lineage>
</organism>
<reference evidence="13" key="2">
    <citation type="submission" date="2021-09" db="EMBL/GenBank/DDBJ databases">
        <authorList>
            <person name="Jia N."/>
            <person name="Wang J."/>
            <person name="Shi W."/>
            <person name="Du L."/>
            <person name="Sun Y."/>
            <person name="Zhan W."/>
            <person name="Jiang J."/>
            <person name="Wang Q."/>
            <person name="Zhang B."/>
            <person name="Ji P."/>
            <person name="Sakyi L.B."/>
            <person name="Cui X."/>
            <person name="Yuan T."/>
            <person name="Jiang B."/>
            <person name="Yang W."/>
            <person name="Lam T.T.-Y."/>
            <person name="Chang Q."/>
            <person name="Ding S."/>
            <person name="Wang X."/>
            <person name="Zhu J."/>
            <person name="Ruan X."/>
            <person name="Zhao L."/>
            <person name="Wei J."/>
            <person name="Que T."/>
            <person name="Du C."/>
            <person name="Cheng J."/>
            <person name="Dai P."/>
            <person name="Han X."/>
            <person name="Huang E."/>
            <person name="Gao Y."/>
            <person name="Liu J."/>
            <person name="Shao H."/>
            <person name="Ye R."/>
            <person name="Li L."/>
            <person name="Wei W."/>
            <person name="Wang X."/>
            <person name="Wang C."/>
            <person name="Huo Q."/>
            <person name="Li W."/>
            <person name="Guo W."/>
            <person name="Chen H."/>
            <person name="Chen S."/>
            <person name="Zhou L."/>
            <person name="Zhou L."/>
            <person name="Ni X."/>
            <person name="Tian J."/>
            <person name="Zhou Y."/>
            <person name="Sheng Y."/>
            <person name="Liu T."/>
            <person name="Pan Y."/>
            <person name="Xia L."/>
            <person name="Li J."/>
            <person name="Zhao F."/>
            <person name="Cao W."/>
        </authorList>
    </citation>
    <scope>NUCLEOTIDE SEQUENCE</scope>
    <source>
        <strain evidence="13">Rmic-2018</strain>
        <tissue evidence="13">Larvae</tissue>
    </source>
</reference>
<dbReference type="Pfam" id="PF19282">
    <property type="entry name" value="Exportin-T"/>
    <property type="match status" value="1"/>
</dbReference>
<dbReference type="InterPro" id="IPR016024">
    <property type="entry name" value="ARM-type_fold"/>
</dbReference>
<dbReference type="SUPFAM" id="SSF48371">
    <property type="entry name" value="ARM repeat"/>
    <property type="match status" value="1"/>
</dbReference>
<evidence type="ECO:0000256" key="6">
    <source>
        <dbReference type="ARBA" id="ARBA00022884"/>
    </source>
</evidence>
<dbReference type="Gene3D" id="1.25.10.10">
    <property type="entry name" value="Leucine-rich Repeat Variant"/>
    <property type="match status" value="1"/>
</dbReference>
<protein>
    <recommendedName>
        <fullName evidence="2 10">Exportin-T</fullName>
    </recommendedName>
    <alternativeName>
        <fullName evidence="8 10">Exportin(tRNA)</fullName>
    </alternativeName>
    <alternativeName>
        <fullName evidence="9 10">tRNA exportin</fullName>
    </alternativeName>
</protein>
<dbReference type="PANTHER" id="PTHR15952:SF11">
    <property type="entry name" value="EXPORTIN-T"/>
    <property type="match status" value="1"/>
</dbReference>
<dbReference type="InterPro" id="IPR011989">
    <property type="entry name" value="ARM-like"/>
</dbReference>
<keyword evidence="14" id="KW-1185">Reference proteome</keyword>
<sequence length="992" mass="110976">MDVQVIQGFLANGDQAAHARVYAPIPEKVFIRNKVAQLVCWVFLWDYPARWPTFFTDILQTLSLGPPAVDAFLRVVLAINGEIADCEIPRTAKEQDRNRLLKDNIRETHIVDLVNSWYTILTTQCQSPAGVELCRLCLEVVGAYVAWIDIGLVANDRFVDALVHFLSLPALRESACDCVCEILAKGMDPADKARLVESLSVVLQRAGVLTVAEGEDVDYLIKLAKLVNAMGIQLFDCYSKLQKKGDGANRQLVQSEVASKVPLMLQFLGHEDDDVSQGVAEFAREYIQYLKHEPGNYKQPDKANMEAVLYIVINKYKYDSSYLFERQGEDEALFLEYRKTLKVLFDNAAQLDKDMTLSLTRSMISTTLQNWRNLPFQDVEVAISFLYLLGEAIPGFHNAQMAGAPDGVPPVVAIMRQLISSGVSSCGHPAVTLQFFETIVRYEKFFSQEPESIPDVLVAFMDERGLRHPSPSVRSRVSYLFSKFIKSLKAHMLNFTEDILKQLQELLVLCPTENGVTMSSLLSPDDQLYLFEATAMLIVSGQFNAEKKQLLLKNQLTPVMRKFEALAQRLPLEPSEEKRRDIAECMNHAIAVTSRTSKAFSNQQTMKACNCVPIYLEALQVFLQALDLPYEQPLLQGGVRQFLHRMVVCLEEEVLPLVPRACEQLLRNPDVRSVQELIPLINQIVTKFKKEVVPFLQRMFMPLVGVIFGALAAPVEPGDEQALRDRQLLQRAYFLFVAAIITNNVVEVVASQDAQSLEQVFATIIQGAVEFPDPVAQKTCFTILRKMVELWGGPDAEPHFVDFVYKSVVPACFHAPLKDTFDLTDAQTILALSESALCMKMILAKRTSLPHHAKPFQIFYTKSSPPLTRKTPTHVRDASHFVQLASNVSIGDDESMISFDVISLFTNVPVPLAVSAARAALEDDASLSERTPLAVDELCRLLEFCLSSTYFSYKGTIFRQNSGTAMGASISVTMANLTIEYIEEKALSSFSP</sequence>
<dbReference type="GO" id="GO:0071528">
    <property type="term" value="P:tRNA re-export from nucleus"/>
    <property type="evidence" value="ECO:0007669"/>
    <property type="project" value="UniProtKB-UniRule"/>
</dbReference>
<evidence type="ECO:0000259" key="11">
    <source>
        <dbReference type="Pfam" id="PF08389"/>
    </source>
</evidence>
<feature type="domain" description="Exportin-1/Importin-beta-like" evidence="11">
    <location>
        <begin position="30"/>
        <end position="179"/>
    </location>
</feature>
<comment type="similarity">
    <text evidence="10">Belongs to the exportin family.</text>
</comment>
<dbReference type="PANTHER" id="PTHR15952">
    <property type="entry name" value="EXPORTIN-T/LOS1"/>
    <property type="match status" value="1"/>
</dbReference>
<keyword evidence="5 10" id="KW-0820">tRNA-binding</keyword>
<gene>
    <name evidence="13" type="ORF">HPB51_015895</name>
</gene>
<evidence type="ECO:0000313" key="13">
    <source>
        <dbReference type="EMBL" id="KAH8021499.1"/>
    </source>
</evidence>
<dbReference type="Proteomes" id="UP000821866">
    <property type="component" value="Chromosome 7"/>
</dbReference>
<dbReference type="GO" id="GO:0000049">
    <property type="term" value="F:tRNA binding"/>
    <property type="evidence" value="ECO:0007669"/>
    <property type="project" value="UniProtKB-UniRule"/>
</dbReference>
<comment type="function">
    <text evidence="10">tRNA nucleus export receptor which facilitates tRNA translocation across the nuclear pore complex.</text>
</comment>
<evidence type="ECO:0000256" key="8">
    <source>
        <dbReference type="ARBA" id="ARBA00029784"/>
    </source>
</evidence>
<evidence type="ECO:0000256" key="4">
    <source>
        <dbReference type="ARBA" id="ARBA00022490"/>
    </source>
</evidence>
<accession>A0A9J6DHR6</accession>
<name>A0A9J6DHR6_RHIMP</name>
<dbReference type="Pfam" id="PF08389">
    <property type="entry name" value="Xpo1"/>
    <property type="match status" value="1"/>
</dbReference>
<proteinExistence type="inferred from homology"/>
<dbReference type="GO" id="GO:0005643">
    <property type="term" value="C:nuclear pore"/>
    <property type="evidence" value="ECO:0007669"/>
    <property type="project" value="TreeGrafter"/>
</dbReference>
<evidence type="ECO:0000256" key="9">
    <source>
        <dbReference type="ARBA" id="ARBA00032199"/>
    </source>
</evidence>
<comment type="subcellular location">
    <subcellularLocation>
        <location evidence="1 10">Cytoplasm</location>
    </subcellularLocation>
    <subcellularLocation>
        <location evidence="10">Nucleus</location>
    </subcellularLocation>
    <text evidence="10">Shuttles between the nucleus and the cytoplasm.</text>
</comment>
<evidence type="ECO:0000256" key="5">
    <source>
        <dbReference type="ARBA" id="ARBA00022555"/>
    </source>
</evidence>
<evidence type="ECO:0000259" key="12">
    <source>
        <dbReference type="Pfam" id="PF19282"/>
    </source>
</evidence>
<evidence type="ECO:0000256" key="2">
    <source>
        <dbReference type="ARBA" id="ARBA00018928"/>
    </source>
</evidence>